<accession>A0A6A5WUF5</accession>
<dbReference type="AlphaFoldDB" id="A0A6A5WUF5"/>
<protein>
    <recommendedName>
        <fullName evidence="3">AA1-like domain-containing protein</fullName>
    </recommendedName>
</protein>
<reference evidence="1" key="1">
    <citation type="journal article" date="2020" name="Stud. Mycol.">
        <title>101 Dothideomycetes genomes: a test case for predicting lifestyles and emergence of pathogens.</title>
        <authorList>
            <person name="Haridas S."/>
            <person name="Albert R."/>
            <person name="Binder M."/>
            <person name="Bloem J."/>
            <person name="Labutti K."/>
            <person name="Salamov A."/>
            <person name="Andreopoulos B."/>
            <person name="Baker S."/>
            <person name="Barry K."/>
            <person name="Bills G."/>
            <person name="Bluhm B."/>
            <person name="Cannon C."/>
            <person name="Castanera R."/>
            <person name="Culley D."/>
            <person name="Daum C."/>
            <person name="Ezra D."/>
            <person name="Gonzalez J."/>
            <person name="Henrissat B."/>
            <person name="Kuo A."/>
            <person name="Liang C."/>
            <person name="Lipzen A."/>
            <person name="Lutzoni F."/>
            <person name="Magnuson J."/>
            <person name="Mondo S."/>
            <person name="Nolan M."/>
            <person name="Ohm R."/>
            <person name="Pangilinan J."/>
            <person name="Park H.-J."/>
            <person name="Ramirez L."/>
            <person name="Alfaro M."/>
            <person name="Sun H."/>
            <person name="Tritt A."/>
            <person name="Yoshinaga Y."/>
            <person name="Zwiers L.-H."/>
            <person name="Turgeon B."/>
            <person name="Goodwin S."/>
            <person name="Spatafora J."/>
            <person name="Crous P."/>
            <person name="Grigoriev I."/>
        </authorList>
    </citation>
    <scope>NUCLEOTIDE SEQUENCE</scope>
    <source>
        <strain evidence="1">CBS 123094</strain>
    </source>
</reference>
<proteinExistence type="predicted"/>
<dbReference type="EMBL" id="ML977570">
    <property type="protein sequence ID" value="KAF2003851.1"/>
    <property type="molecule type" value="Genomic_DNA"/>
</dbReference>
<organism evidence="1 2">
    <name type="scientific">Amniculicola lignicola CBS 123094</name>
    <dbReference type="NCBI Taxonomy" id="1392246"/>
    <lineage>
        <taxon>Eukaryota</taxon>
        <taxon>Fungi</taxon>
        <taxon>Dikarya</taxon>
        <taxon>Ascomycota</taxon>
        <taxon>Pezizomycotina</taxon>
        <taxon>Dothideomycetes</taxon>
        <taxon>Pleosporomycetidae</taxon>
        <taxon>Pleosporales</taxon>
        <taxon>Amniculicolaceae</taxon>
        <taxon>Amniculicola</taxon>
    </lineage>
</organism>
<evidence type="ECO:0000313" key="1">
    <source>
        <dbReference type="EMBL" id="KAF2003851.1"/>
    </source>
</evidence>
<evidence type="ECO:0008006" key="3">
    <source>
        <dbReference type="Google" id="ProtNLM"/>
    </source>
</evidence>
<dbReference type="Proteomes" id="UP000799779">
    <property type="component" value="Unassembled WGS sequence"/>
</dbReference>
<gene>
    <name evidence="1" type="ORF">P154DRAFT_617447</name>
</gene>
<keyword evidence="2" id="KW-1185">Reference proteome</keyword>
<dbReference type="OrthoDB" id="3795775at2759"/>
<name>A0A6A5WUF5_9PLEO</name>
<sequence length="203" mass="21975">MSNRRIISTTVFPAYTKTSTNTLHLPTYLSSKQTNHPTMYLSTILPIAALILTSTSAHPQGPTPLLLAKRADPVFTVTDFSASLSSTPGSLDSTVSFTFTDPRPEHSLSIPCSASGTIYRDGFTKCGGDVAPDSTVTFRLSEGQLVVRRRWQVGRYTFTGEAPQGTYWNYGAGGNATRTEAGTTFTRTTDWAFPVKSLSSFGK</sequence>
<evidence type="ECO:0000313" key="2">
    <source>
        <dbReference type="Proteomes" id="UP000799779"/>
    </source>
</evidence>